<evidence type="ECO:0000256" key="4">
    <source>
        <dbReference type="ARBA" id="ARBA00022692"/>
    </source>
</evidence>
<dbReference type="SMART" id="SM00248">
    <property type="entry name" value="ANK"/>
    <property type="match status" value="16"/>
</dbReference>
<dbReference type="PROSITE" id="PS50297">
    <property type="entry name" value="ANK_REP_REGION"/>
    <property type="match status" value="9"/>
</dbReference>
<dbReference type="InterPro" id="IPR052076">
    <property type="entry name" value="TRP_cation_channel"/>
</dbReference>
<dbReference type="Pfam" id="PF00023">
    <property type="entry name" value="Ank"/>
    <property type="match status" value="1"/>
</dbReference>
<feature type="domain" description="Ion transport" evidence="13">
    <location>
        <begin position="842"/>
        <end position="1052"/>
    </location>
</feature>
<evidence type="ECO:0000256" key="8">
    <source>
        <dbReference type="ARBA" id="ARBA00023065"/>
    </source>
</evidence>
<dbReference type="InterPro" id="IPR036770">
    <property type="entry name" value="Ankyrin_rpt-contain_sf"/>
</dbReference>
<feature type="transmembrane region" description="Helical" evidence="12">
    <location>
        <begin position="1018"/>
        <end position="1040"/>
    </location>
</feature>
<keyword evidence="8" id="KW-0406">Ion transport</keyword>
<evidence type="ECO:0000259" key="13">
    <source>
        <dbReference type="Pfam" id="PF00520"/>
    </source>
</evidence>
<reference evidence="14" key="1">
    <citation type="submission" date="2022-11" db="EMBL/GenBank/DDBJ databases">
        <title>Centuries of genome instability and evolution in soft-shell clam transmissible cancer (bioRxiv).</title>
        <authorList>
            <person name="Hart S.F.M."/>
            <person name="Yonemitsu M.A."/>
            <person name="Giersch R.M."/>
            <person name="Beal B.F."/>
            <person name="Arriagada G."/>
            <person name="Davis B.W."/>
            <person name="Ostrander E.A."/>
            <person name="Goff S.P."/>
            <person name="Metzger M.J."/>
        </authorList>
    </citation>
    <scope>NUCLEOTIDE SEQUENCE</scope>
    <source>
        <strain evidence="14">MELC-2E11</strain>
        <tissue evidence="14">Siphon/mantle</tissue>
    </source>
</reference>
<feature type="transmembrane region" description="Helical" evidence="12">
    <location>
        <begin position="887"/>
        <end position="904"/>
    </location>
</feature>
<name>A0ABY7EAX5_MYAAR</name>
<organism evidence="14 15">
    <name type="scientific">Mya arenaria</name>
    <name type="common">Soft-shell clam</name>
    <dbReference type="NCBI Taxonomy" id="6604"/>
    <lineage>
        <taxon>Eukaryota</taxon>
        <taxon>Metazoa</taxon>
        <taxon>Spiralia</taxon>
        <taxon>Lophotrochozoa</taxon>
        <taxon>Mollusca</taxon>
        <taxon>Bivalvia</taxon>
        <taxon>Autobranchia</taxon>
        <taxon>Heteroconchia</taxon>
        <taxon>Euheterodonta</taxon>
        <taxon>Imparidentia</taxon>
        <taxon>Neoheterodontei</taxon>
        <taxon>Myida</taxon>
        <taxon>Myoidea</taxon>
        <taxon>Myidae</taxon>
        <taxon>Mya</taxon>
    </lineage>
</organism>
<evidence type="ECO:0000256" key="7">
    <source>
        <dbReference type="ARBA" id="ARBA00023043"/>
    </source>
</evidence>
<evidence type="ECO:0000256" key="1">
    <source>
        <dbReference type="ARBA" id="ARBA00004141"/>
    </source>
</evidence>
<protein>
    <submittedName>
        <fullName evidence="14">TRPA1-like protein</fullName>
    </submittedName>
</protein>
<gene>
    <name evidence="14" type="ORF">MAR_017148</name>
</gene>
<feature type="repeat" description="ANK" evidence="11">
    <location>
        <begin position="541"/>
        <end position="573"/>
    </location>
</feature>
<dbReference type="SUPFAM" id="SSF48403">
    <property type="entry name" value="Ankyrin repeat"/>
    <property type="match status" value="2"/>
</dbReference>
<evidence type="ECO:0000256" key="2">
    <source>
        <dbReference type="ARBA" id="ARBA00022448"/>
    </source>
</evidence>
<feature type="repeat" description="ANK" evidence="11">
    <location>
        <begin position="607"/>
        <end position="639"/>
    </location>
</feature>
<dbReference type="InterPro" id="IPR002110">
    <property type="entry name" value="Ankyrin_rpt"/>
</dbReference>
<dbReference type="PANTHER" id="PTHR47143:SF3">
    <property type="entry name" value="PWWP DOMAIN-CONTAINING PROTEIN"/>
    <property type="match status" value="1"/>
</dbReference>
<feature type="repeat" description="ANK" evidence="11">
    <location>
        <begin position="306"/>
        <end position="338"/>
    </location>
</feature>
<evidence type="ECO:0000313" key="15">
    <source>
        <dbReference type="Proteomes" id="UP001164746"/>
    </source>
</evidence>
<evidence type="ECO:0000313" key="14">
    <source>
        <dbReference type="EMBL" id="WAR07190.1"/>
    </source>
</evidence>
<keyword evidence="6 12" id="KW-1133">Transmembrane helix</keyword>
<dbReference type="PROSITE" id="PS50088">
    <property type="entry name" value="ANK_REPEAT"/>
    <property type="match status" value="9"/>
</dbReference>
<feature type="repeat" description="ANK" evidence="11">
    <location>
        <begin position="474"/>
        <end position="506"/>
    </location>
</feature>
<feature type="transmembrane region" description="Helical" evidence="12">
    <location>
        <begin position="956"/>
        <end position="978"/>
    </location>
</feature>
<keyword evidence="7 11" id="KW-0040">ANK repeat</keyword>
<sequence length="1168" mass="132005">MAAVYPSENSYIQALCVCPIKGKYPDVMALDKIPEEGTPEVPAKAPYEAPLVDPYKVLEELTLCQCARNGDTEKARLLLETERGKAAVNNDDIEGLTPLHYAARYNHFTLVELLVLEGADVNREDNEHLTPLMYACRIKRRRLKSRKSMVQLGSTETPRFSQSTLVKLGGKKIDTDANAIHFLVESGADIRQKDAYGMTALHHAALRGDEVACEQLLLYNTDKQSLVHVKDVQEMTALHTAVCQSNHDIVRQLLAAGADVRSRDNEMSTALHEAATLGDTKIGKLIFESCQTPEAKSELLDDRDEDGNTSLMLAVQSGKYNFVSFMIKRGAPINVQNKMLVTPLHLAAIKGDLRIVELLVERGAQVGVLTHDQQTPLHKACLYNNCECIKFLLDSGSNIEARDMDNFSPLLLAAVYGHANAVKMLIERGADVTVEDKNDKTVVFLAAEENKLDVLQVLTANRGTRDLIDHRDEENNSPLHIAARHGHINIVKCLMENGAMISLKNDMEQTPMHMAAEHGWIGVVREIAGKDKNSLNDGDENSNTALHLAADGGHIQLVKTLIKLGADHEIRNGSLRTAMGCAAANGHMKVVIHLVNADTPIDPIDKLGLTPLLVAAANGHADVVDFLLERKADVGRVDMFGHNCLDLAVMHDHQEVAMEIIKSPSWEAALRNATLEQGVLCTPLRRLIKKMPEAADRVFEKCIEVRRPEEGSTTHLTDQYEVMYNFEFLDDMYSVTTWAGMVGNQKKRRKKPEKEGSDRTLVPYTQDSGLFKSNHPMMIMVDSHRLELLDHPLVTALRRHKWTMFGRFSYYVTFLAYAIFLFFLTGYVIVTPPPFSIGETCEEYYEKGEKQHLFASIGKYFILVLAVINIIKELFHNRLAYISWENFLEVWLFISSFLFVLDYHSCQNSTGFRYVWQWNFGAIAIVLCWIGLVMFIQKFPKIGIYVVMFNSILRTFFEFFIVFLLFIIAFGFGFFVLIQNQTPFATPYHAIIRTSVMMIGEFDYNDIFHSDTDDMHYWLTYVIFCVFLLVMTIIIMNLLVGLAVDDIKGVHDEASLKRIAMKVNLVLDVERVHLKFTSRWWKNSHSEFYRSMEEVAVATKHPEQFENQIQKSQAKMLKKMDKLKGSVRTVIDRTTRIEEMLEALVRAHAKDTSADTAATRESFDDVLR</sequence>
<keyword evidence="2" id="KW-0813">Transport</keyword>
<dbReference type="PRINTS" id="PR01415">
    <property type="entry name" value="ANKYRIN"/>
</dbReference>
<dbReference type="Pfam" id="PF12796">
    <property type="entry name" value="Ank_2"/>
    <property type="match status" value="5"/>
</dbReference>
<evidence type="ECO:0000256" key="6">
    <source>
        <dbReference type="ARBA" id="ARBA00022989"/>
    </source>
</evidence>
<dbReference type="PANTHER" id="PTHR47143">
    <property type="entry name" value="TRANSIENT RECEPTOR POTENTIAL CATION CHANNEL PROTEIN PAINLESS"/>
    <property type="match status" value="1"/>
</dbReference>
<feature type="repeat" description="ANK" evidence="11">
    <location>
        <begin position="233"/>
        <end position="265"/>
    </location>
</feature>
<feature type="repeat" description="ANK" evidence="11">
    <location>
        <begin position="94"/>
        <end position="126"/>
    </location>
</feature>
<feature type="repeat" description="ANK" evidence="11">
    <location>
        <begin position="342"/>
        <end position="371"/>
    </location>
</feature>
<comment type="subcellular location">
    <subcellularLocation>
        <location evidence="1">Membrane</location>
        <topology evidence="1">Multi-pass membrane protein</topology>
    </subcellularLocation>
</comment>
<keyword evidence="10" id="KW-0407">Ion channel</keyword>
<dbReference type="Pfam" id="PF13637">
    <property type="entry name" value="Ank_4"/>
    <property type="match status" value="1"/>
</dbReference>
<evidence type="ECO:0000256" key="9">
    <source>
        <dbReference type="ARBA" id="ARBA00023136"/>
    </source>
</evidence>
<keyword evidence="15" id="KW-1185">Reference proteome</keyword>
<proteinExistence type="predicted"/>
<evidence type="ECO:0000256" key="12">
    <source>
        <dbReference type="SAM" id="Phobius"/>
    </source>
</evidence>
<dbReference type="Gene3D" id="1.25.40.20">
    <property type="entry name" value="Ankyrin repeat-containing domain"/>
    <property type="match status" value="5"/>
</dbReference>
<evidence type="ECO:0000256" key="11">
    <source>
        <dbReference type="PROSITE-ProRule" id="PRU00023"/>
    </source>
</evidence>
<evidence type="ECO:0000256" key="5">
    <source>
        <dbReference type="ARBA" id="ARBA00022737"/>
    </source>
</evidence>
<keyword evidence="5" id="KW-0677">Repeat</keyword>
<keyword evidence="3" id="KW-0716">Sensory transduction</keyword>
<feature type="repeat" description="ANK" evidence="11">
    <location>
        <begin position="372"/>
        <end position="404"/>
    </location>
</feature>
<feature type="transmembrane region" description="Helical" evidence="12">
    <location>
        <begin position="916"/>
        <end position="936"/>
    </location>
</feature>
<accession>A0ABY7EAX5</accession>
<keyword evidence="9 12" id="KW-0472">Membrane</keyword>
<feature type="transmembrane region" description="Helical" evidence="12">
    <location>
        <begin position="808"/>
        <end position="830"/>
    </location>
</feature>
<evidence type="ECO:0000256" key="3">
    <source>
        <dbReference type="ARBA" id="ARBA00022606"/>
    </source>
</evidence>
<feature type="repeat" description="ANK" evidence="11">
    <location>
        <begin position="405"/>
        <end position="437"/>
    </location>
</feature>
<dbReference type="Pfam" id="PF00520">
    <property type="entry name" value="Ion_trans"/>
    <property type="match status" value="1"/>
</dbReference>
<dbReference type="Proteomes" id="UP001164746">
    <property type="component" value="Chromosome 6"/>
</dbReference>
<dbReference type="EMBL" id="CP111017">
    <property type="protein sequence ID" value="WAR07190.1"/>
    <property type="molecule type" value="Genomic_DNA"/>
</dbReference>
<evidence type="ECO:0000256" key="10">
    <source>
        <dbReference type="ARBA" id="ARBA00023303"/>
    </source>
</evidence>
<dbReference type="InterPro" id="IPR005821">
    <property type="entry name" value="Ion_trans_dom"/>
</dbReference>
<keyword evidence="4 12" id="KW-0812">Transmembrane</keyword>